<dbReference type="EMBL" id="CAADRP010002040">
    <property type="protein sequence ID" value="VFU59562.1"/>
    <property type="molecule type" value="Genomic_DNA"/>
</dbReference>
<protein>
    <submittedName>
        <fullName evidence="1">Uncharacterized protein</fullName>
    </submittedName>
</protein>
<organism evidence="1">
    <name type="scientific">Salix viminalis</name>
    <name type="common">Common osier</name>
    <name type="synonym">Basket willow</name>
    <dbReference type="NCBI Taxonomy" id="40686"/>
    <lineage>
        <taxon>Eukaryota</taxon>
        <taxon>Viridiplantae</taxon>
        <taxon>Streptophyta</taxon>
        <taxon>Embryophyta</taxon>
        <taxon>Tracheophyta</taxon>
        <taxon>Spermatophyta</taxon>
        <taxon>Magnoliopsida</taxon>
        <taxon>eudicotyledons</taxon>
        <taxon>Gunneridae</taxon>
        <taxon>Pentapetalae</taxon>
        <taxon>rosids</taxon>
        <taxon>fabids</taxon>
        <taxon>Malpighiales</taxon>
        <taxon>Salicaceae</taxon>
        <taxon>Saliceae</taxon>
        <taxon>Salix</taxon>
    </lineage>
</organism>
<proteinExistence type="predicted"/>
<accession>A0A6N2N1F4</accession>
<sequence length="29" mass="3124">MSIRVQSQLLNLIFSGGSGLECLKGSKTR</sequence>
<name>A0A6N2N1F4_SALVM</name>
<reference evidence="1" key="1">
    <citation type="submission" date="2019-03" db="EMBL/GenBank/DDBJ databases">
        <authorList>
            <person name="Mank J."/>
            <person name="Almeida P."/>
        </authorList>
    </citation>
    <scope>NUCLEOTIDE SEQUENCE</scope>
    <source>
        <strain evidence="1">78183</strain>
    </source>
</reference>
<evidence type="ECO:0000313" key="1">
    <source>
        <dbReference type="EMBL" id="VFU59562.1"/>
    </source>
</evidence>
<gene>
    <name evidence="1" type="ORF">SVIM_LOCUS438856</name>
</gene>
<dbReference type="AlphaFoldDB" id="A0A6N2N1F4"/>